<evidence type="ECO:0000313" key="3">
    <source>
        <dbReference type="Proteomes" id="UP001597493"/>
    </source>
</evidence>
<dbReference type="Proteomes" id="UP001597493">
    <property type="component" value="Unassembled WGS sequence"/>
</dbReference>
<keyword evidence="3" id="KW-1185">Reference proteome</keyword>
<reference evidence="3" key="1">
    <citation type="journal article" date="2019" name="Int. J. Syst. Evol. Microbiol.">
        <title>The Global Catalogue of Microorganisms (GCM) 10K type strain sequencing project: providing services to taxonomists for standard genome sequencing and annotation.</title>
        <authorList>
            <consortium name="The Broad Institute Genomics Platform"/>
            <consortium name="The Broad Institute Genome Sequencing Center for Infectious Disease"/>
            <person name="Wu L."/>
            <person name="Ma J."/>
        </authorList>
    </citation>
    <scope>NUCLEOTIDE SEQUENCE [LARGE SCALE GENOMIC DNA]</scope>
    <source>
        <strain evidence="3">TISTR 1827</strain>
    </source>
</reference>
<gene>
    <name evidence="2" type="ORF">ACFSW5_25240</name>
</gene>
<evidence type="ECO:0000256" key="1">
    <source>
        <dbReference type="SAM" id="Phobius"/>
    </source>
</evidence>
<feature type="transmembrane region" description="Helical" evidence="1">
    <location>
        <begin position="99"/>
        <end position="119"/>
    </location>
</feature>
<organism evidence="2 3">
    <name type="scientific">Paenibacillus thailandensis</name>
    <dbReference type="NCBI Taxonomy" id="393250"/>
    <lineage>
        <taxon>Bacteria</taxon>
        <taxon>Bacillati</taxon>
        <taxon>Bacillota</taxon>
        <taxon>Bacilli</taxon>
        <taxon>Bacillales</taxon>
        <taxon>Paenibacillaceae</taxon>
        <taxon>Paenibacillus</taxon>
    </lineage>
</organism>
<feature type="transmembrane region" description="Helical" evidence="1">
    <location>
        <begin position="49"/>
        <end position="66"/>
    </location>
</feature>
<evidence type="ECO:0000313" key="2">
    <source>
        <dbReference type="EMBL" id="MFD2663549.1"/>
    </source>
</evidence>
<accession>A0ABW5R479</accession>
<name>A0ABW5R479_9BACL</name>
<proteinExistence type="predicted"/>
<sequence length="124" mass="13836">MHDRPCNRTMRIFFIAFAWLFTLFVGLQVLLAGAALFVDPASWMVHASFARYVALLPLLMLILAWSGRLPARWLWRSAGLLGMVIGLFLTAILSSRIGVLSALHPVIALLLFSGSAELLRSFRH</sequence>
<dbReference type="Pfam" id="PF19728">
    <property type="entry name" value="DUF6220"/>
    <property type="match status" value="1"/>
</dbReference>
<feature type="transmembrane region" description="Helical" evidence="1">
    <location>
        <begin position="12"/>
        <end position="37"/>
    </location>
</feature>
<dbReference type="RefSeq" id="WP_379279780.1">
    <property type="nucleotide sequence ID" value="NZ_JBHUGT010000011.1"/>
</dbReference>
<protein>
    <submittedName>
        <fullName evidence="2">DUF6220 domain-containing protein</fullName>
    </submittedName>
</protein>
<dbReference type="EMBL" id="JBHUMY010000043">
    <property type="protein sequence ID" value="MFD2663549.1"/>
    <property type="molecule type" value="Genomic_DNA"/>
</dbReference>
<keyword evidence="1" id="KW-1133">Transmembrane helix</keyword>
<keyword evidence="1" id="KW-0472">Membrane</keyword>
<comment type="caution">
    <text evidence="2">The sequence shown here is derived from an EMBL/GenBank/DDBJ whole genome shotgun (WGS) entry which is preliminary data.</text>
</comment>
<feature type="transmembrane region" description="Helical" evidence="1">
    <location>
        <begin position="73"/>
        <end position="93"/>
    </location>
</feature>
<keyword evidence="1" id="KW-0812">Transmembrane</keyword>
<dbReference type="InterPro" id="IPR046192">
    <property type="entry name" value="DUF6220"/>
</dbReference>